<gene>
    <name evidence="3" type="ORF">DEU29_101215</name>
</gene>
<keyword evidence="4" id="KW-1185">Reference proteome</keyword>
<comment type="caution">
    <text evidence="3">The sequence shown here is derived from an EMBL/GenBank/DDBJ whole genome shotgun (WGS) entry which is preliminary data.</text>
</comment>
<evidence type="ECO:0000313" key="3">
    <source>
        <dbReference type="EMBL" id="TDP40666.1"/>
    </source>
</evidence>
<dbReference type="RefSeq" id="WP_133538338.1">
    <property type="nucleotide sequence ID" value="NZ_SNXI01000001.1"/>
</dbReference>
<protein>
    <recommendedName>
        <fullName evidence="5">Lipoprotein</fullName>
    </recommendedName>
</protein>
<dbReference type="InterPro" id="IPR016875">
    <property type="entry name" value="UCP028200"/>
</dbReference>
<name>A0A4R6PQN8_9GAMM</name>
<evidence type="ECO:0000313" key="4">
    <source>
        <dbReference type="Proteomes" id="UP000295531"/>
    </source>
</evidence>
<dbReference type="EMBL" id="SNXI01000001">
    <property type="protein sequence ID" value="TDP40666.1"/>
    <property type="molecule type" value="Genomic_DNA"/>
</dbReference>
<feature type="coiled-coil region" evidence="1">
    <location>
        <begin position="119"/>
        <end position="158"/>
    </location>
</feature>
<sequence>MKRLLITCITITLLLTGCTAQLGYRFADTFVEWQLDDYVELNDDQQQQVSTIIDELHVWHAQNELPKYREELAQLRTKIAENTLVYDDIDRVENKLWGFWATVQQRVAEHADLLQQLSVSQREALIDAMQSKLEEQREEEQEEAQSELLEQIDRVSRREERIKDWTGSITEQQQTIVRQWVRERPTGGYWLNYRARWNDEFADALLSEPMDMDAINALIVEPRQLRSQAHKDYTEVRTAVRHKYLWKLHQSLTDQQRQRLLEKADEYLALLDDLIADFADK</sequence>
<organism evidence="3 4">
    <name type="scientific">Idiomarina aquatica</name>
    <dbReference type="NCBI Taxonomy" id="1327752"/>
    <lineage>
        <taxon>Bacteria</taxon>
        <taxon>Pseudomonadati</taxon>
        <taxon>Pseudomonadota</taxon>
        <taxon>Gammaproteobacteria</taxon>
        <taxon>Alteromonadales</taxon>
        <taxon>Idiomarinaceae</taxon>
        <taxon>Idiomarina</taxon>
    </lineage>
</organism>
<evidence type="ECO:0000256" key="2">
    <source>
        <dbReference type="SAM" id="SignalP"/>
    </source>
</evidence>
<feature type="chain" id="PRO_5020654524" description="Lipoprotein" evidence="2">
    <location>
        <begin position="21"/>
        <end position="281"/>
    </location>
</feature>
<keyword evidence="1" id="KW-0175">Coiled coil</keyword>
<dbReference type="OrthoDB" id="5767052at2"/>
<dbReference type="Proteomes" id="UP000295531">
    <property type="component" value="Unassembled WGS sequence"/>
</dbReference>
<keyword evidence="2" id="KW-0732">Signal</keyword>
<dbReference type="PIRSF" id="PIRSF028200">
    <property type="entry name" value="UCP028200"/>
    <property type="match status" value="1"/>
</dbReference>
<dbReference type="AlphaFoldDB" id="A0A4R6PQN8"/>
<dbReference type="PROSITE" id="PS51257">
    <property type="entry name" value="PROKAR_LIPOPROTEIN"/>
    <property type="match status" value="1"/>
</dbReference>
<proteinExistence type="predicted"/>
<feature type="signal peptide" evidence="2">
    <location>
        <begin position="1"/>
        <end position="20"/>
    </location>
</feature>
<evidence type="ECO:0000256" key="1">
    <source>
        <dbReference type="SAM" id="Coils"/>
    </source>
</evidence>
<dbReference type="Pfam" id="PF19795">
    <property type="entry name" value="DUF6279"/>
    <property type="match status" value="1"/>
</dbReference>
<evidence type="ECO:0008006" key="5">
    <source>
        <dbReference type="Google" id="ProtNLM"/>
    </source>
</evidence>
<accession>A0A4R6PQN8</accession>
<reference evidence="3 4" key="1">
    <citation type="submission" date="2019-03" db="EMBL/GenBank/DDBJ databases">
        <title>Freshwater and sediment microbial communities from various areas in North America, analyzing microbe dynamics in response to fracking.</title>
        <authorList>
            <person name="Lamendella R."/>
        </authorList>
    </citation>
    <scope>NUCLEOTIDE SEQUENCE [LARGE SCALE GENOMIC DNA]</scope>
    <source>
        <strain evidence="3 4">18_TX</strain>
    </source>
</reference>